<proteinExistence type="predicted"/>
<evidence type="ECO:0000259" key="1">
    <source>
        <dbReference type="Pfam" id="PF03625"/>
    </source>
</evidence>
<dbReference type="Gene3D" id="3.30.310.70">
    <property type="entry name" value="TT1751-like domain"/>
    <property type="match status" value="1"/>
</dbReference>
<feature type="domain" description="DUF302" evidence="1">
    <location>
        <begin position="37"/>
        <end position="99"/>
    </location>
</feature>
<dbReference type="PANTHER" id="PTHR38342:SF1">
    <property type="entry name" value="SLR5037 PROTEIN"/>
    <property type="match status" value="1"/>
</dbReference>
<dbReference type="PANTHER" id="PTHR38342">
    <property type="entry name" value="SLR5037 PROTEIN"/>
    <property type="match status" value="1"/>
</dbReference>
<evidence type="ECO:0000313" key="2">
    <source>
        <dbReference type="EMBL" id="OIR14962.1"/>
    </source>
</evidence>
<dbReference type="SUPFAM" id="SSF103247">
    <property type="entry name" value="TT1751-like"/>
    <property type="match status" value="1"/>
</dbReference>
<dbReference type="PIRSF" id="PIRSF021774">
    <property type="entry name" value="UCP021774"/>
    <property type="match status" value="1"/>
</dbReference>
<reference evidence="2" key="1">
    <citation type="submission" date="2016-10" db="EMBL/GenBank/DDBJ databases">
        <title>Sequence of Gallionella enrichment culture.</title>
        <authorList>
            <person name="Poehlein A."/>
            <person name="Muehling M."/>
            <person name="Daniel R."/>
        </authorList>
    </citation>
    <scope>NUCLEOTIDE SEQUENCE</scope>
</reference>
<gene>
    <name evidence="2" type="ORF">GALL_40800</name>
</gene>
<dbReference type="EMBL" id="MLJW01000010">
    <property type="protein sequence ID" value="OIR14962.1"/>
    <property type="molecule type" value="Genomic_DNA"/>
</dbReference>
<dbReference type="InterPro" id="IPR005180">
    <property type="entry name" value="DUF302"/>
</dbReference>
<protein>
    <recommendedName>
        <fullName evidence="1">DUF302 domain-containing protein</fullName>
    </recommendedName>
</protein>
<name>A0A1J5T280_9ZZZZ</name>
<dbReference type="Pfam" id="PF03625">
    <property type="entry name" value="DUF302"/>
    <property type="match status" value="1"/>
</dbReference>
<dbReference type="InterPro" id="IPR016796">
    <property type="entry name" value="UCP021774"/>
</dbReference>
<organism evidence="2">
    <name type="scientific">mine drainage metagenome</name>
    <dbReference type="NCBI Taxonomy" id="410659"/>
    <lineage>
        <taxon>unclassified sequences</taxon>
        <taxon>metagenomes</taxon>
        <taxon>ecological metagenomes</taxon>
    </lineage>
</organism>
<accession>A0A1J5T280</accession>
<dbReference type="CDD" id="cd14797">
    <property type="entry name" value="DUF302"/>
    <property type="match status" value="1"/>
</dbReference>
<comment type="caution">
    <text evidence="2">The sequence shown here is derived from an EMBL/GenBank/DDBJ whole genome shotgun (WGS) entry which is preliminary data.</text>
</comment>
<sequence length="133" mass="14139">MSSDILIKRSTAADIGLVSQKLPEIAQKHGFGVLGMHDLKQRITAKGLDFGPECRVFEVCSPALARQALGHSLEISAALPCRISVYQESGRTVLATIKPSLLLTMFATPAAAPLATEVEATLIKIMDEAAGHD</sequence>
<dbReference type="AlphaFoldDB" id="A0A1J5T280"/>
<dbReference type="InterPro" id="IPR035923">
    <property type="entry name" value="TT1751-like_sf"/>
</dbReference>